<comment type="caution">
    <text evidence="1">The sequence shown here is derived from an EMBL/GenBank/DDBJ whole genome shotgun (WGS) entry which is preliminary data.</text>
</comment>
<organism evidence="1 2">
    <name type="scientific">Tsukamurella pseudospumae</name>
    <dbReference type="NCBI Taxonomy" id="239498"/>
    <lineage>
        <taxon>Bacteria</taxon>
        <taxon>Bacillati</taxon>
        <taxon>Actinomycetota</taxon>
        <taxon>Actinomycetes</taxon>
        <taxon>Mycobacteriales</taxon>
        <taxon>Tsukamurellaceae</taxon>
        <taxon>Tsukamurella</taxon>
    </lineage>
</organism>
<dbReference type="RefSeq" id="WP_068571698.1">
    <property type="nucleotide sequence ID" value="NZ_LSRF01000044.1"/>
</dbReference>
<proteinExistence type="predicted"/>
<evidence type="ECO:0008006" key="3">
    <source>
        <dbReference type="Google" id="ProtNLM"/>
    </source>
</evidence>
<accession>A0A138AEE0</accession>
<dbReference type="STRING" id="239498.AXK60_09160"/>
<evidence type="ECO:0000313" key="1">
    <source>
        <dbReference type="EMBL" id="KXP08822.1"/>
    </source>
</evidence>
<dbReference type="Proteomes" id="UP000070258">
    <property type="component" value="Unassembled WGS sequence"/>
</dbReference>
<gene>
    <name evidence="1" type="ORF">AXK60_09160</name>
</gene>
<name>A0A138AEE0_9ACTN</name>
<protein>
    <recommendedName>
        <fullName evidence="3">Type II toxin-antitoxin system HicA family toxin</fullName>
    </recommendedName>
</protein>
<dbReference type="OrthoDB" id="4630416at2"/>
<reference evidence="2" key="1">
    <citation type="submission" date="2016-02" db="EMBL/GenBank/DDBJ databases">
        <authorList>
            <person name="Wen L."/>
            <person name="He K."/>
            <person name="Yang H."/>
        </authorList>
    </citation>
    <scope>NUCLEOTIDE SEQUENCE [LARGE SCALE GENOMIC DNA]</scope>
    <source>
        <strain evidence="2">JCM 15929</strain>
    </source>
</reference>
<dbReference type="EMBL" id="LSRF01000044">
    <property type="protein sequence ID" value="KXP08822.1"/>
    <property type="molecule type" value="Genomic_DNA"/>
</dbReference>
<sequence length="62" mass="6799">MGNDLKDLLDTARAQGWEVSRTGSGHWRCVPPDRAAQIVIVPSTSARLDNVRADLRRSGLVL</sequence>
<dbReference type="AlphaFoldDB" id="A0A138AEE0"/>
<evidence type="ECO:0000313" key="2">
    <source>
        <dbReference type="Proteomes" id="UP000070258"/>
    </source>
</evidence>